<protein>
    <submittedName>
        <fullName evidence="1">Uncharacterized protein</fullName>
    </submittedName>
</protein>
<dbReference type="EMBL" id="JAVRRD010000009">
    <property type="protein sequence ID" value="KAK5055208.1"/>
    <property type="molecule type" value="Genomic_DNA"/>
</dbReference>
<dbReference type="GeneID" id="89981094"/>
<accession>A0AAV9NH81</accession>
<sequence length="87" mass="10041">MSFSSTTQKPSRAEIRAEIKEAKEDGWEMIDVAALKHEIRTKAMIEDLYRGMEPFTACMKYNIGLGEMVKRIANYARHQGKQNGEFR</sequence>
<evidence type="ECO:0000313" key="1">
    <source>
        <dbReference type="EMBL" id="KAK5055208.1"/>
    </source>
</evidence>
<dbReference type="RefSeq" id="XP_064707639.1">
    <property type="nucleotide sequence ID" value="XM_064856463.1"/>
</dbReference>
<keyword evidence="2" id="KW-1185">Reference proteome</keyword>
<proteinExistence type="predicted"/>
<organism evidence="1 2">
    <name type="scientific">Exophiala bonariae</name>
    <dbReference type="NCBI Taxonomy" id="1690606"/>
    <lineage>
        <taxon>Eukaryota</taxon>
        <taxon>Fungi</taxon>
        <taxon>Dikarya</taxon>
        <taxon>Ascomycota</taxon>
        <taxon>Pezizomycotina</taxon>
        <taxon>Eurotiomycetes</taxon>
        <taxon>Chaetothyriomycetidae</taxon>
        <taxon>Chaetothyriales</taxon>
        <taxon>Herpotrichiellaceae</taxon>
        <taxon>Exophiala</taxon>
    </lineage>
</organism>
<dbReference type="Proteomes" id="UP001358417">
    <property type="component" value="Unassembled WGS sequence"/>
</dbReference>
<gene>
    <name evidence="1" type="ORF">LTR84_012957</name>
</gene>
<reference evidence="1 2" key="1">
    <citation type="submission" date="2023-08" db="EMBL/GenBank/DDBJ databases">
        <title>Black Yeasts Isolated from many extreme environments.</title>
        <authorList>
            <person name="Coleine C."/>
            <person name="Stajich J.E."/>
            <person name="Selbmann L."/>
        </authorList>
    </citation>
    <scope>NUCLEOTIDE SEQUENCE [LARGE SCALE GENOMIC DNA]</scope>
    <source>
        <strain evidence="1 2">CCFEE 5792</strain>
    </source>
</reference>
<name>A0AAV9NH81_9EURO</name>
<evidence type="ECO:0000313" key="2">
    <source>
        <dbReference type="Proteomes" id="UP001358417"/>
    </source>
</evidence>
<comment type="caution">
    <text evidence="1">The sequence shown here is derived from an EMBL/GenBank/DDBJ whole genome shotgun (WGS) entry which is preliminary data.</text>
</comment>
<dbReference type="AlphaFoldDB" id="A0AAV9NH81"/>